<proteinExistence type="predicted"/>
<organism evidence="1 2">
    <name type="scientific">Lithocarpus litseifolius</name>
    <dbReference type="NCBI Taxonomy" id="425828"/>
    <lineage>
        <taxon>Eukaryota</taxon>
        <taxon>Viridiplantae</taxon>
        <taxon>Streptophyta</taxon>
        <taxon>Embryophyta</taxon>
        <taxon>Tracheophyta</taxon>
        <taxon>Spermatophyta</taxon>
        <taxon>Magnoliopsida</taxon>
        <taxon>eudicotyledons</taxon>
        <taxon>Gunneridae</taxon>
        <taxon>Pentapetalae</taxon>
        <taxon>rosids</taxon>
        <taxon>fabids</taxon>
        <taxon>Fagales</taxon>
        <taxon>Fagaceae</taxon>
        <taxon>Lithocarpus</taxon>
    </lineage>
</organism>
<gene>
    <name evidence="1" type="ORF">SO802_002770</name>
</gene>
<protein>
    <submittedName>
        <fullName evidence="1">Uncharacterized protein</fullName>
    </submittedName>
</protein>
<evidence type="ECO:0000313" key="2">
    <source>
        <dbReference type="Proteomes" id="UP001459277"/>
    </source>
</evidence>
<reference evidence="1 2" key="1">
    <citation type="submission" date="2024-01" db="EMBL/GenBank/DDBJ databases">
        <title>A telomere-to-telomere, gap-free genome of sweet tea (Lithocarpus litseifolius).</title>
        <authorList>
            <person name="Zhou J."/>
        </authorList>
    </citation>
    <scope>NUCLEOTIDE SEQUENCE [LARGE SCALE GENOMIC DNA]</scope>
    <source>
        <strain evidence="1">Zhou-2022a</strain>
        <tissue evidence="1">Leaf</tissue>
    </source>
</reference>
<sequence>MGCFWEDIGVVMLKAHEAISVEDLKPLGVRSSHKLMSSHVHRSCRSQFSALLDEAKKDKDHLKTLEKSIDTEKAFSKLKDK</sequence>
<dbReference type="AlphaFoldDB" id="A0AAW2DZ27"/>
<keyword evidence="2" id="KW-1185">Reference proteome</keyword>
<accession>A0AAW2DZ27</accession>
<name>A0AAW2DZ27_9ROSI</name>
<dbReference type="Proteomes" id="UP001459277">
    <property type="component" value="Unassembled WGS sequence"/>
</dbReference>
<dbReference type="EMBL" id="JAZDWU010000001">
    <property type="protein sequence ID" value="KAL0015701.1"/>
    <property type="molecule type" value="Genomic_DNA"/>
</dbReference>
<comment type="caution">
    <text evidence="1">The sequence shown here is derived from an EMBL/GenBank/DDBJ whole genome shotgun (WGS) entry which is preliminary data.</text>
</comment>
<evidence type="ECO:0000313" key="1">
    <source>
        <dbReference type="EMBL" id="KAL0015701.1"/>
    </source>
</evidence>